<reference evidence="3 6" key="1">
    <citation type="submission" date="2018-06" db="EMBL/GenBank/DDBJ databases">
        <title>Genomic Encyclopedia of Type Strains, Phase III (KMG-III): the genomes of soil and plant-associated and newly described type strains.</title>
        <authorList>
            <person name="Whitman W."/>
        </authorList>
    </citation>
    <scope>NUCLEOTIDE SEQUENCE [LARGE SCALE GENOMIC DNA]</scope>
    <source>
        <strain evidence="3 6">CECT 7022</strain>
    </source>
</reference>
<evidence type="ECO:0000313" key="4">
    <source>
        <dbReference type="EMBL" id="QKS59347.1"/>
    </source>
</evidence>
<sequence length="184" mass="20043">MAKIDGHYILVEQESPTFDVDITTQPVEKDIDMMDHVQRKARTMGITGVVAGSDASKILAYLKKASDSGQIVKYVGRMAFTGIISGLATGHTNQIANGYSISFTMTEVRIATSSYSAKLPTPVKAQTVKIVNSGTKQTKESKKSKSKSSKDKDKSKPSKSKKTKSKKEKEPVKKVKFKPGSPWA</sequence>
<dbReference type="EMBL" id="CP054614">
    <property type="protein sequence ID" value="QKS59405.1"/>
    <property type="molecule type" value="Genomic_DNA"/>
</dbReference>
<dbReference type="RefSeq" id="WP_110893656.1">
    <property type="nucleotide sequence ID" value="NZ_CP054614.1"/>
</dbReference>
<reference evidence="4 7" key="2">
    <citation type="submission" date="2020-06" db="EMBL/GenBank/DDBJ databases">
        <title>Complete genome of Paenibacillus barcinonensis KACC11450.</title>
        <authorList>
            <person name="Kim M."/>
            <person name="Park Y.-J."/>
            <person name="Shin J.-H."/>
        </authorList>
    </citation>
    <scope>NUCLEOTIDE SEQUENCE [LARGE SCALE GENOMIC DNA]</scope>
    <source>
        <strain evidence="4 7">KACC11450</strain>
    </source>
</reference>
<feature type="domain" description="Dit-like phage tail protein N-terminal" evidence="2">
    <location>
        <begin position="10"/>
        <end position="116"/>
    </location>
</feature>
<gene>
    <name evidence="3" type="ORF">DFQ00_101429</name>
    <name evidence="4" type="ORF">HUB98_26185</name>
    <name evidence="5" type="ORF">HUB98_26515</name>
</gene>
<evidence type="ECO:0000313" key="6">
    <source>
        <dbReference type="Proteomes" id="UP000247790"/>
    </source>
</evidence>
<feature type="region of interest" description="Disordered" evidence="1">
    <location>
        <begin position="130"/>
        <end position="184"/>
    </location>
</feature>
<evidence type="ECO:0000313" key="7">
    <source>
        <dbReference type="Proteomes" id="UP000509327"/>
    </source>
</evidence>
<feature type="compositionally biased region" description="Basic and acidic residues" evidence="1">
    <location>
        <begin position="137"/>
        <end position="156"/>
    </location>
</feature>
<feature type="compositionally biased region" description="Basic residues" evidence="1">
    <location>
        <begin position="157"/>
        <end position="166"/>
    </location>
</feature>
<dbReference type="Proteomes" id="UP000247790">
    <property type="component" value="Unassembled WGS sequence"/>
</dbReference>
<dbReference type="EMBL" id="CP054614">
    <property type="protein sequence ID" value="QKS59347.1"/>
    <property type="molecule type" value="Genomic_DNA"/>
</dbReference>
<dbReference type="Proteomes" id="UP000509327">
    <property type="component" value="Chromosome"/>
</dbReference>
<evidence type="ECO:0000259" key="2">
    <source>
        <dbReference type="Pfam" id="PF21821"/>
    </source>
</evidence>
<proteinExistence type="predicted"/>
<keyword evidence="7" id="KW-1185">Reference proteome</keyword>
<dbReference type="OrthoDB" id="2969869at2"/>
<dbReference type="EMBL" id="QJSW01000001">
    <property type="protein sequence ID" value="PYE52491.1"/>
    <property type="molecule type" value="Genomic_DNA"/>
</dbReference>
<dbReference type="InterPro" id="IPR048494">
    <property type="entry name" value="Dit-like_N"/>
</dbReference>
<evidence type="ECO:0000256" key="1">
    <source>
        <dbReference type="SAM" id="MobiDB-lite"/>
    </source>
</evidence>
<dbReference type="AlphaFoldDB" id="A0A2V4WAA9"/>
<evidence type="ECO:0000313" key="3">
    <source>
        <dbReference type="EMBL" id="PYE52491.1"/>
    </source>
</evidence>
<protein>
    <recommendedName>
        <fullName evidence="2">Dit-like phage tail protein N-terminal domain-containing protein</fullName>
    </recommendedName>
</protein>
<organism evidence="3 6">
    <name type="scientific">Paenibacillus barcinonensis</name>
    <dbReference type="NCBI Taxonomy" id="198119"/>
    <lineage>
        <taxon>Bacteria</taxon>
        <taxon>Bacillati</taxon>
        <taxon>Bacillota</taxon>
        <taxon>Bacilli</taxon>
        <taxon>Bacillales</taxon>
        <taxon>Paenibacillaceae</taxon>
        <taxon>Paenibacillus</taxon>
    </lineage>
</organism>
<dbReference type="Pfam" id="PF21821">
    <property type="entry name" value="Dit_like"/>
    <property type="match status" value="1"/>
</dbReference>
<evidence type="ECO:0000313" key="5">
    <source>
        <dbReference type="EMBL" id="QKS59405.1"/>
    </source>
</evidence>
<accession>A0A2V4WAA9</accession>
<name>A0A2V4WAA9_PAEBA</name>